<proteinExistence type="predicted"/>
<dbReference type="InterPro" id="IPR005079">
    <property type="entry name" value="Peptidase_C45_hydrolase"/>
</dbReference>
<dbReference type="EMBL" id="AP019301">
    <property type="protein sequence ID" value="BBH03424.1"/>
    <property type="molecule type" value="Genomic_DNA"/>
</dbReference>
<dbReference type="PANTHER" id="PTHR34180">
    <property type="entry name" value="PEPTIDASE C45"/>
    <property type="match status" value="1"/>
</dbReference>
<feature type="domain" description="Peptidase C45 hydrolase" evidence="1">
    <location>
        <begin position="139"/>
        <end position="315"/>
    </location>
</feature>
<accession>A0A4Y1RGU0</accession>
<dbReference type="InterPro" id="IPR047801">
    <property type="entry name" value="Peptidase_C45"/>
</dbReference>
<dbReference type="AlphaFoldDB" id="A0A4Y1RGU0"/>
<sequence length="389" mass="43177">MTAEMVEAKGLEIFEVGPCEDAYRMGFLIGQRFSNQIKSRLANDLILQNQLLPFAQTPEAQQLLQSLTENNRNKFPRYWEELIGTAEGSGVPVLQIILINFRKEILAFLPKMVINQGIDTPDDCSDVLVASESMAVVAHNEDANVALVGHAGLPSCAFGLNSHGLCLKSNDRSKTKLYAEKAFTLNSVPPSESEIVAGGIGRNFISRDLLEAASIDDALCRIKSSEVSIGHSYNLIETRTRKISNVETASRNRVSVYEVGATPFFRANMYLHLQVDQVHDENSKTRQSKAAVLPKRSKEDFLSLLGDTDDPKYPIYMIGDLEHRLNFLFVPSKTFVVTLFAVFPGPLLYTLCTAVIDLDEKTLSIVEGNPRKGEISHIFSLCSKDFKMP</sequence>
<evidence type="ECO:0000313" key="2">
    <source>
        <dbReference type="EMBL" id="BBH03424.1"/>
    </source>
</evidence>
<gene>
    <name evidence="2" type="ORF">Prudu_014296</name>
</gene>
<dbReference type="PANTHER" id="PTHR34180:SF1">
    <property type="entry name" value="BETA-ALANYL-DOPAMINE_CARCININE HYDROLASE"/>
    <property type="match status" value="1"/>
</dbReference>
<dbReference type="Gene3D" id="3.60.60.10">
    <property type="entry name" value="Penicillin V Acylase, Chain A"/>
    <property type="match status" value="1"/>
</dbReference>
<protein>
    <recommendedName>
        <fullName evidence="1">Peptidase C45 hydrolase domain-containing protein</fullName>
    </recommendedName>
</protein>
<dbReference type="Pfam" id="PF03417">
    <property type="entry name" value="AAT"/>
    <property type="match status" value="1"/>
</dbReference>
<dbReference type="InterPro" id="IPR047794">
    <property type="entry name" value="C45_proenzyme-like"/>
</dbReference>
<organism evidence="2">
    <name type="scientific">Prunus dulcis</name>
    <name type="common">Almond</name>
    <name type="synonym">Amygdalus dulcis</name>
    <dbReference type="NCBI Taxonomy" id="3755"/>
    <lineage>
        <taxon>Eukaryota</taxon>
        <taxon>Viridiplantae</taxon>
        <taxon>Streptophyta</taxon>
        <taxon>Embryophyta</taxon>
        <taxon>Tracheophyta</taxon>
        <taxon>Spermatophyta</taxon>
        <taxon>Magnoliopsida</taxon>
        <taxon>eudicotyledons</taxon>
        <taxon>Gunneridae</taxon>
        <taxon>Pentapetalae</taxon>
        <taxon>rosids</taxon>
        <taxon>fabids</taxon>
        <taxon>Rosales</taxon>
        <taxon>Rosaceae</taxon>
        <taxon>Amygdaloideae</taxon>
        <taxon>Amygdaleae</taxon>
        <taxon>Prunus</taxon>
    </lineage>
</organism>
<name>A0A4Y1RGU0_PRUDU</name>
<evidence type="ECO:0000259" key="1">
    <source>
        <dbReference type="Pfam" id="PF03417"/>
    </source>
</evidence>
<dbReference type="NCBIfam" id="NF040521">
    <property type="entry name" value="C45_proenzyme"/>
    <property type="match status" value="1"/>
</dbReference>
<reference evidence="2" key="1">
    <citation type="journal article" date="2019" name="Science">
        <title>Mutation of a bHLH transcription factor allowed almond domestication.</title>
        <authorList>
            <person name="Sanchez-Perez R."/>
            <person name="Pavan S."/>
            <person name="Mazzeo R."/>
            <person name="Moldovan C."/>
            <person name="Aiese Cigliano R."/>
            <person name="Del Cueto J."/>
            <person name="Ricciardi F."/>
            <person name="Lotti C."/>
            <person name="Ricciardi L."/>
            <person name="Dicenta F."/>
            <person name="Lopez-Marques R.L."/>
            <person name="Lindberg Moller B."/>
        </authorList>
    </citation>
    <scope>NUCLEOTIDE SEQUENCE</scope>
</reference>